<keyword evidence="8 14" id="KW-1133">Transmembrane helix</keyword>
<evidence type="ECO:0000256" key="14">
    <source>
        <dbReference type="SAM" id="Phobius"/>
    </source>
</evidence>
<evidence type="ECO:0000256" key="13">
    <source>
        <dbReference type="SAM" id="MobiDB-lite"/>
    </source>
</evidence>
<evidence type="ECO:0000256" key="1">
    <source>
        <dbReference type="ARBA" id="ARBA00004141"/>
    </source>
</evidence>
<keyword evidence="7" id="KW-0851">Voltage-gated channel</keyword>
<evidence type="ECO:0000256" key="11">
    <source>
        <dbReference type="ARBA" id="ARBA00023180"/>
    </source>
</evidence>
<dbReference type="GO" id="GO:0008331">
    <property type="term" value="F:high voltage-gated calcium channel activity"/>
    <property type="evidence" value="ECO:0007669"/>
    <property type="project" value="TreeGrafter"/>
</dbReference>
<keyword evidence="6" id="KW-0106">Calcium</keyword>
<dbReference type="Proteomes" id="UP001152797">
    <property type="component" value="Unassembled WGS sequence"/>
</dbReference>
<evidence type="ECO:0000256" key="9">
    <source>
        <dbReference type="ARBA" id="ARBA00023065"/>
    </source>
</evidence>
<evidence type="ECO:0000256" key="7">
    <source>
        <dbReference type="ARBA" id="ARBA00022882"/>
    </source>
</evidence>
<feature type="transmembrane region" description="Helical" evidence="14">
    <location>
        <begin position="261"/>
        <end position="287"/>
    </location>
</feature>
<feature type="domain" description="Ion transport" evidence="15">
    <location>
        <begin position="230"/>
        <end position="359"/>
    </location>
</feature>
<dbReference type="EMBL" id="CAMXCT030003358">
    <property type="protein sequence ID" value="CAL4791390.1"/>
    <property type="molecule type" value="Genomic_DNA"/>
</dbReference>
<protein>
    <submittedName>
        <fullName evidence="17">Probable voltage-dependent R-type calcium channel subunit alpha-1E (DOE-1) (Voltage-gated calcium channel subunit alpha Cav2.3)</fullName>
    </submittedName>
</protein>
<reference evidence="17 18" key="2">
    <citation type="submission" date="2024-05" db="EMBL/GenBank/DDBJ databases">
        <authorList>
            <person name="Chen Y."/>
            <person name="Shah S."/>
            <person name="Dougan E. K."/>
            <person name="Thang M."/>
            <person name="Chan C."/>
        </authorList>
    </citation>
    <scope>NUCLEOTIDE SEQUENCE [LARGE SCALE GENOMIC DNA]</scope>
</reference>
<proteinExistence type="predicted"/>
<feature type="region of interest" description="Disordered" evidence="13">
    <location>
        <begin position="1"/>
        <end position="27"/>
    </location>
</feature>
<evidence type="ECO:0000256" key="8">
    <source>
        <dbReference type="ARBA" id="ARBA00022989"/>
    </source>
</evidence>
<keyword evidence="12" id="KW-0407">Ion channel</keyword>
<comment type="subcellular location">
    <subcellularLocation>
        <location evidence="1">Membrane</location>
        <topology evidence="1">Multi-pass membrane protein</topology>
    </subcellularLocation>
</comment>
<keyword evidence="18" id="KW-1185">Reference proteome</keyword>
<dbReference type="InterPro" id="IPR005821">
    <property type="entry name" value="Ion_trans_dom"/>
</dbReference>
<dbReference type="Pfam" id="PF00520">
    <property type="entry name" value="Ion_trans"/>
    <property type="match status" value="1"/>
</dbReference>
<dbReference type="EMBL" id="CAMXCT010003358">
    <property type="protein sequence ID" value="CAI4004078.1"/>
    <property type="molecule type" value="Genomic_DNA"/>
</dbReference>
<evidence type="ECO:0000313" key="17">
    <source>
        <dbReference type="EMBL" id="CAL4791390.1"/>
    </source>
</evidence>
<reference evidence="16" key="1">
    <citation type="submission" date="2022-10" db="EMBL/GenBank/DDBJ databases">
        <authorList>
            <person name="Chen Y."/>
            <person name="Dougan E. K."/>
            <person name="Chan C."/>
            <person name="Rhodes N."/>
            <person name="Thang M."/>
        </authorList>
    </citation>
    <scope>NUCLEOTIDE SEQUENCE</scope>
</reference>
<keyword evidence="11" id="KW-0325">Glycoprotein</keyword>
<keyword evidence="10 14" id="KW-0472">Membrane</keyword>
<name>A0A9P1D7P0_9DINO</name>
<keyword evidence="4" id="KW-0107">Calcium channel</keyword>
<evidence type="ECO:0000256" key="5">
    <source>
        <dbReference type="ARBA" id="ARBA00022692"/>
    </source>
</evidence>
<dbReference type="SUPFAM" id="SSF81324">
    <property type="entry name" value="Voltage-gated potassium channels"/>
    <property type="match status" value="1"/>
</dbReference>
<comment type="caution">
    <text evidence="16">The sequence shown here is derived from an EMBL/GenBank/DDBJ whole genome shotgun (WGS) entry which is preliminary data.</text>
</comment>
<accession>A0A9P1D7P0</accession>
<keyword evidence="5 14" id="KW-0812">Transmembrane</keyword>
<dbReference type="PANTHER" id="PTHR45628">
    <property type="entry name" value="VOLTAGE-DEPENDENT CALCIUM CHANNEL TYPE A SUBUNIT ALPHA-1"/>
    <property type="match status" value="1"/>
</dbReference>
<evidence type="ECO:0000259" key="15">
    <source>
        <dbReference type="Pfam" id="PF00520"/>
    </source>
</evidence>
<sequence length="365" mass="41114">MVLRDAALASSPGGLGGPGPSSTSSTSVLEGLKAFKENLAAMQEQPMLDLRQVLRSLDAELQRIQQLEADAAPATAPGVPTATPVDVDEEICPGKEAWRIKFRAEHEDIQGWKLMEAPGPKFEQMDTTAPVVVRRSEQGPDEESVAFASLPTVAEKRRKHMSWIHKKVDQKFPGGRESVRGDGKLQPVFSRLHAQYATDTVRMAAINEFDQVAFEEAEQESCWVRLARNPFFERISLTMIYFNAVWLAVDIEFNDSDLVMFSSPVFIVAEVVFSVYFTAEVIVRYMLYTSTMKAFKDLWFLFDFFLVIMMVSETWIVPVFVLIMDSNSEGSNLSRTVSVLRVARALRVLRTARIVRVARYMPELM</sequence>
<gene>
    <name evidence="16" type="ORF">C1SCF055_LOCUS29895</name>
</gene>
<dbReference type="Gene3D" id="1.20.120.350">
    <property type="entry name" value="Voltage-gated potassium channels. Chain C"/>
    <property type="match status" value="1"/>
</dbReference>
<evidence type="ECO:0000256" key="10">
    <source>
        <dbReference type="ARBA" id="ARBA00023136"/>
    </source>
</evidence>
<dbReference type="EMBL" id="CAMXCT020003358">
    <property type="protein sequence ID" value="CAL1157453.1"/>
    <property type="molecule type" value="Genomic_DNA"/>
</dbReference>
<evidence type="ECO:0000256" key="2">
    <source>
        <dbReference type="ARBA" id="ARBA00022448"/>
    </source>
</evidence>
<keyword evidence="3" id="KW-0109">Calcium transport</keyword>
<feature type="compositionally biased region" description="Low complexity" evidence="13">
    <location>
        <begin position="1"/>
        <end position="12"/>
    </location>
</feature>
<dbReference type="AlphaFoldDB" id="A0A9P1D7P0"/>
<evidence type="ECO:0000256" key="3">
    <source>
        <dbReference type="ARBA" id="ARBA00022568"/>
    </source>
</evidence>
<feature type="transmembrane region" description="Helical" evidence="14">
    <location>
        <begin position="299"/>
        <end position="324"/>
    </location>
</feature>
<evidence type="ECO:0000256" key="4">
    <source>
        <dbReference type="ARBA" id="ARBA00022673"/>
    </source>
</evidence>
<dbReference type="InterPro" id="IPR027359">
    <property type="entry name" value="Volt_channel_dom_sf"/>
</dbReference>
<evidence type="ECO:0000256" key="6">
    <source>
        <dbReference type="ARBA" id="ARBA00022837"/>
    </source>
</evidence>
<evidence type="ECO:0000313" key="18">
    <source>
        <dbReference type="Proteomes" id="UP001152797"/>
    </source>
</evidence>
<dbReference type="InterPro" id="IPR050599">
    <property type="entry name" value="VDCC_alpha-1_subunit"/>
</dbReference>
<evidence type="ECO:0000313" key="16">
    <source>
        <dbReference type="EMBL" id="CAI4004078.1"/>
    </source>
</evidence>
<dbReference type="GO" id="GO:0098703">
    <property type="term" value="P:calcium ion import across plasma membrane"/>
    <property type="evidence" value="ECO:0007669"/>
    <property type="project" value="TreeGrafter"/>
</dbReference>
<keyword evidence="2" id="KW-0813">Transport</keyword>
<keyword evidence="9" id="KW-0406">Ion transport</keyword>
<evidence type="ECO:0000256" key="12">
    <source>
        <dbReference type="ARBA" id="ARBA00023303"/>
    </source>
</evidence>
<dbReference type="PANTHER" id="PTHR45628:SF7">
    <property type="entry name" value="VOLTAGE-DEPENDENT CALCIUM CHANNEL TYPE A SUBUNIT ALPHA-1"/>
    <property type="match status" value="1"/>
</dbReference>
<dbReference type="GO" id="GO:0005891">
    <property type="term" value="C:voltage-gated calcium channel complex"/>
    <property type="evidence" value="ECO:0007669"/>
    <property type="project" value="TreeGrafter"/>
</dbReference>
<organism evidence="16">
    <name type="scientific">Cladocopium goreaui</name>
    <dbReference type="NCBI Taxonomy" id="2562237"/>
    <lineage>
        <taxon>Eukaryota</taxon>
        <taxon>Sar</taxon>
        <taxon>Alveolata</taxon>
        <taxon>Dinophyceae</taxon>
        <taxon>Suessiales</taxon>
        <taxon>Symbiodiniaceae</taxon>
        <taxon>Cladocopium</taxon>
    </lineage>
</organism>